<reference evidence="8" key="1">
    <citation type="journal article" date="2014" name="Int. J. Syst. Evol. Microbiol.">
        <title>Complete genome sequence of Corynebacterium casei LMG S-19264T (=DSM 44701T), isolated from a smear-ripened cheese.</title>
        <authorList>
            <consortium name="US DOE Joint Genome Institute (JGI-PGF)"/>
            <person name="Walter F."/>
            <person name="Albersmeier A."/>
            <person name="Kalinowski J."/>
            <person name="Ruckert C."/>
        </authorList>
    </citation>
    <scope>NUCLEOTIDE SEQUENCE</scope>
    <source>
        <strain evidence="8">KCTC 42651</strain>
    </source>
</reference>
<evidence type="ECO:0000256" key="2">
    <source>
        <dbReference type="ARBA" id="ARBA00022723"/>
    </source>
</evidence>
<dbReference type="RefSeq" id="WP_189993782.1">
    <property type="nucleotide sequence ID" value="NZ_BMZS01000011.1"/>
</dbReference>
<keyword evidence="4" id="KW-0223">Dioxygenase</keyword>
<evidence type="ECO:0000313" key="9">
    <source>
        <dbReference type="Proteomes" id="UP000630353"/>
    </source>
</evidence>
<feature type="domain" description="Fe2OG dioxygenase" evidence="7">
    <location>
        <begin position="244"/>
        <end position="338"/>
    </location>
</feature>
<dbReference type="SMART" id="SM00702">
    <property type="entry name" value="P4Hc"/>
    <property type="match status" value="1"/>
</dbReference>
<dbReference type="SUPFAM" id="SSF52833">
    <property type="entry name" value="Thioredoxin-like"/>
    <property type="match status" value="1"/>
</dbReference>
<gene>
    <name evidence="8" type="ORF">GCM10017083_44520</name>
</gene>
<dbReference type="InterPro" id="IPR005123">
    <property type="entry name" value="Oxoglu/Fe-dep_dioxygenase_dom"/>
</dbReference>
<protein>
    <recommendedName>
        <fullName evidence="7">Fe2OG dioxygenase domain-containing protein</fullName>
    </recommendedName>
</protein>
<comment type="caution">
    <text evidence="8">The sequence shown here is derived from an EMBL/GenBank/DDBJ whole genome shotgun (WGS) entry which is preliminary data.</text>
</comment>
<dbReference type="PANTHER" id="PTHR10869">
    <property type="entry name" value="PROLYL 4-HYDROXYLASE ALPHA SUBUNIT"/>
    <property type="match status" value="1"/>
</dbReference>
<dbReference type="InterPro" id="IPR036249">
    <property type="entry name" value="Thioredoxin-like_sf"/>
</dbReference>
<keyword evidence="5" id="KW-0560">Oxidoreductase</keyword>
<accession>A0A918XVR3</accession>
<dbReference type="PANTHER" id="PTHR10869:SF246">
    <property type="entry name" value="TRANSMEMBRANE PROLYL 4-HYDROXYLASE"/>
    <property type="match status" value="1"/>
</dbReference>
<organism evidence="8 9">
    <name type="scientific">Thalassobaculum fulvum</name>
    <dbReference type="NCBI Taxonomy" id="1633335"/>
    <lineage>
        <taxon>Bacteria</taxon>
        <taxon>Pseudomonadati</taxon>
        <taxon>Pseudomonadota</taxon>
        <taxon>Alphaproteobacteria</taxon>
        <taxon>Rhodospirillales</taxon>
        <taxon>Thalassobaculaceae</taxon>
        <taxon>Thalassobaculum</taxon>
    </lineage>
</organism>
<keyword evidence="6" id="KW-0408">Iron</keyword>
<dbReference type="Pfam" id="PF13640">
    <property type="entry name" value="2OG-FeII_Oxy_3"/>
    <property type="match status" value="1"/>
</dbReference>
<evidence type="ECO:0000259" key="7">
    <source>
        <dbReference type="PROSITE" id="PS51471"/>
    </source>
</evidence>
<proteinExistence type="predicted"/>
<reference evidence="8" key="2">
    <citation type="submission" date="2020-09" db="EMBL/GenBank/DDBJ databases">
        <authorList>
            <person name="Sun Q."/>
            <person name="Kim S."/>
        </authorList>
    </citation>
    <scope>NUCLEOTIDE SEQUENCE</scope>
    <source>
        <strain evidence="8">KCTC 42651</strain>
    </source>
</reference>
<dbReference type="GO" id="GO:0005506">
    <property type="term" value="F:iron ion binding"/>
    <property type="evidence" value="ECO:0007669"/>
    <property type="project" value="InterPro"/>
</dbReference>
<name>A0A918XVR3_9PROT</name>
<dbReference type="Proteomes" id="UP000630353">
    <property type="component" value="Unassembled WGS sequence"/>
</dbReference>
<dbReference type="AlphaFoldDB" id="A0A918XVR3"/>
<keyword evidence="3" id="KW-0847">Vitamin C</keyword>
<dbReference type="InterPro" id="IPR044862">
    <property type="entry name" value="Pro_4_hyd_alph_FE2OG_OXY"/>
</dbReference>
<evidence type="ECO:0000256" key="6">
    <source>
        <dbReference type="ARBA" id="ARBA00023004"/>
    </source>
</evidence>
<evidence type="ECO:0000313" key="8">
    <source>
        <dbReference type="EMBL" id="GHD59690.1"/>
    </source>
</evidence>
<dbReference type="Gene3D" id="2.60.120.620">
    <property type="entry name" value="q2cbj1_9rhob like domain"/>
    <property type="match status" value="1"/>
</dbReference>
<dbReference type="GO" id="GO:0031418">
    <property type="term" value="F:L-ascorbic acid binding"/>
    <property type="evidence" value="ECO:0007669"/>
    <property type="project" value="UniProtKB-KW"/>
</dbReference>
<dbReference type="PROSITE" id="PS51471">
    <property type="entry name" value="FE2OG_OXY"/>
    <property type="match status" value="1"/>
</dbReference>
<evidence type="ECO:0000256" key="5">
    <source>
        <dbReference type="ARBA" id="ARBA00023002"/>
    </source>
</evidence>
<evidence type="ECO:0000256" key="4">
    <source>
        <dbReference type="ARBA" id="ARBA00022964"/>
    </source>
</evidence>
<dbReference type="InterPro" id="IPR006620">
    <property type="entry name" value="Pro_4_hyd_alph"/>
</dbReference>
<comment type="cofactor">
    <cofactor evidence="1">
        <name>L-ascorbate</name>
        <dbReference type="ChEBI" id="CHEBI:38290"/>
    </cofactor>
</comment>
<keyword evidence="9" id="KW-1185">Reference proteome</keyword>
<evidence type="ECO:0000256" key="1">
    <source>
        <dbReference type="ARBA" id="ARBA00001961"/>
    </source>
</evidence>
<evidence type="ECO:0000256" key="3">
    <source>
        <dbReference type="ARBA" id="ARBA00022896"/>
    </source>
</evidence>
<dbReference type="GO" id="GO:0004656">
    <property type="term" value="F:procollagen-proline 4-dioxygenase activity"/>
    <property type="evidence" value="ECO:0007669"/>
    <property type="project" value="TreeGrafter"/>
</dbReference>
<keyword evidence="2" id="KW-0479">Metal-binding</keyword>
<dbReference type="EMBL" id="BMZS01000011">
    <property type="protein sequence ID" value="GHD59690.1"/>
    <property type="molecule type" value="Genomic_DNA"/>
</dbReference>
<sequence>MQKPPLHPWFDIGDVAPAVELRNGDGKTRPITRMAGRTAVLHVAAGSQDPLPVALALSSRAADFREAGADLYLVRRGGPQTVAGDAVDGVTALADPAGALAHNFHLEHPSTMVFDRASRLAAVLPLEGDPDAHAGACLGLVRDRLPPDRFREGPSIQAPVMVIPNVLSPQWCRWLMHVHDTQGNESSGFLEKVGSELVLRSDAEVKVRRDHVVAAGSPLEAEIRHIFQRRVIPEIARATHSPIQRHELFKIVRYDGEERGHFRPHRDNASEAGRTRRFAVTLNLNTGEYDGGHLVFPEYGEFGYRPAAGEAVAFSCNLLHEARPVTRGSRYVLLAFLH</sequence>
<dbReference type="InterPro" id="IPR045054">
    <property type="entry name" value="P4HA-like"/>
</dbReference>